<accession>A0A1I4PLI4</accession>
<dbReference type="STRING" id="195064.SAMN05421721_10226"/>
<dbReference type="InterPro" id="IPR013560">
    <property type="entry name" value="DUF1722"/>
</dbReference>
<sequence length="311" mass="34072">MNRPLPRVGVSRCLLGEAVRYDGDHRRQDWIVSHLAAHVELVAVCPEFSAGLGAPREPVHLARTPAGGLRVRGNDSGRDFTAALERGVACSLERLRQGPLDGCLLKARSPSCGLAVEVMGGREAVPGVFAAALKAEAPEVVRAEADALEDPAAREAFCIRVFARARLRALFSGPWTRGDLAAFHAREKMLLLVHGRPAYTRLGRLVAEAGRWPQKALAGEYTRRFMAALAGPTTRGRHVDALQHLAGHLRGPLDPLRRAQVRETIEDYRHGRCPRPRVLACLRALADELELAWVRRQSYLDPCPPSLLSRG</sequence>
<dbReference type="InterPro" id="IPR007553">
    <property type="entry name" value="2-thiour_desulf"/>
</dbReference>
<reference evidence="2 3" key="1">
    <citation type="submission" date="2016-10" db="EMBL/GenBank/DDBJ databases">
        <authorList>
            <person name="de Groot N.N."/>
        </authorList>
    </citation>
    <scope>NUCLEOTIDE SEQUENCE [LARGE SCALE GENOMIC DNA]</scope>
    <source>
        <strain evidence="2 3">DSM 4180</strain>
    </source>
</reference>
<dbReference type="Proteomes" id="UP000199556">
    <property type="component" value="Unassembled WGS sequence"/>
</dbReference>
<protein>
    <submittedName>
        <fullName evidence="2">Uncharacterized conserved protein YbgA, DUF1722 family</fullName>
    </submittedName>
</protein>
<organism evidence="2 3">
    <name type="scientific">Ectothiorhodospira mobilis</name>
    <dbReference type="NCBI Taxonomy" id="195064"/>
    <lineage>
        <taxon>Bacteria</taxon>
        <taxon>Pseudomonadati</taxon>
        <taxon>Pseudomonadota</taxon>
        <taxon>Gammaproteobacteria</taxon>
        <taxon>Chromatiales</taxon>
        <taxon>Ectothiorhodospiraceae</taxon>
        <taxon>Ectothiorhodospira</taxon>
    </lineage>
</organism>
<dbReference type="EMBL" id="FOUO01000002">
    <property type="protein sequence ID" value="SFM28618.1"/>
    <property type="molecule type" value="Genomic_DNA"/>
</dbReference>
<evidence type="ECO:0000313" key="3">
    <source>
        <dbReference type="Proteomes" id="UP000199556"/>
    </source>
</evidence>
<dbReference type="RefSeq" id="WP_090483452.1">
    <property type="nucleotide sequence ID" value="NZ_FOUO01000002.1"/>
</dbReference>
<evidence type="ECO:0000259" key="1">
    <source>
        <dbReference type="Pfam" id="PF08349"/>
    </source>
</evidence>
<gene>
    <name evidence="2" type="ORF">SAMN05421721_10226</name>
</gene>
<dbReference type="Pfam" id="PF08349">
    <property type="entry name" value="DUF1722"/>
    <property type="match status" value="1"/>
</dbReference>
<dbReference type="AlphaFoldDB" id="A0A1I4PLI4"/>
<dbReference type="PANTHER" id="PTHR30087">
    <property type="entry name" value="INNER MEMBRANE PROTEIN"/>
    <property type="match status" value="1"/>
</dbReference>
<keyword evidence="3" id="KW-1185">Reference proteome</keyword>
<evidence type="ECO:0000313" key="2">
    <source>
        <dbReference type="EMBL" id="SFM28618.1"/>
    </source>
</evidence>
<dbReference type="PANTHER" id="PTHR30087:SF1">
    <property type="entry name" value="HYPOTHETICAL CYTOSOLIC PROTEIN"/>
    <property type="match status" value="1"/>
</dbReference>
<dbReference type="Pfam" id="PF04463">
    <property type="entry name" value="2-thiour_desulf"/>
    <property type="match status" value="1"/>
</dbReference>
<proteinExistence type="predicted"/>
<name>A0A1I4PLI4_ECTMO</name>
<feature type="domain" description="DUF1722" evidence="1">
    <location>
        <begin position="188"/>
        <end position="304"/>
    </location>
</feature>
<dbReference type="OrthoDB" id="495783at2"/>